<name>A0A0P7YY87_9CYAN</name>
<dbReference type="Gene3D" id="3.30.1380.10">
    <property type="match status" value="1"/>
</dbReference>
<evidence type="ECO:0000313" key="4">
    <source>
        <dbReference type="Proteomes" id="UP000050465"/>
    </source>
</evidence>
<reference evidence="3 4" key="1">
    <citation type="submission" date="2015-09" db="EMBL/GenBank/DDBJ databases">
        <title>Identification and resolution of microdiversity through metagenomic sequencing of parallel consortia.</title>
        <authorList>
            <person name="Nelson W.C."/>
            <person name="Romine M.F."/>
            <person name="Lindemann S.R."/>
        </authorList>
    </citation>
    <scope>NUCLEOTIDE SEQUENCE [LARGE SCALE GENOMIC DNA]</scope>
    <source>
        <strain evidence="3">Ana</strain>
    </source>
</reference>
<accession>A0A0P7YY87</accession>
<dbReference type="InterPro" id="IPR009045">
    <property type="entry name" value="Zn_M74/Hedgehog-like"/>
</dbReference>
<evidence type="ECO:0000259" key="2">
    <source>
        <dbReference type="Pfam" id="PF08291"/>
    </source>
</evidence>
<evidence type="ECO:0000313" key="3">
    <source>
        <dbReference type="EMBL" id="KPQ35233.1"/>
    </source>
</evidence>
<dbReference type="STRING" id="1666911.HLUCCA11_11110"/>
<proteinExistence type="predicted"/>
<dbReference type="PATRIC" id="fig|1666911.3.peg.436"/>
<dbReference type="AlphaFoldDB" id="A0A0P7YY87"/>
<feature type="compositionally biased region" description="Pro residues" evidence="1">
    <location>
        <begin position="245"/>
        <end position="277"/>
    </location>
</feature>
<sequence>MKVKVVSDTLFKLSPKLSSQLSNSEKVFVKNGTEFELISYTEAEGQHTRLVLANQTLGNNQRIWYAFDPDIEIESSPVKLVVISDTLFKQRPIVSSQLADAEKVFVKNGTQFDLQSYLPAAGNHLRVALANRFLGPQNRNTWYAYQPDVRVSGAMVKLRVVSDTLFKLKPIFSYQLSADEKVFVKNGTEFELVDSEKAEGNHVRVSLAKTGLGDRSLKTWFAFAPDIVIEGNPAGNTPHQGSPEQPQPVPEPTPPPVVVTPPAPPRPAPPRPAPPARMPTGPFRLPGFSSTFYLSEPIIPNGNFTWAEATRNGSRIPVSRNVTYGIIRLARVMEEVRARLGDRPIRVNSWYRDPATNRAVGGALYSRHLSGDAIDFVVIGIHAYTVYDRLNSWWGSQGGLASSSIFTHIDTRGYYARWSYGY</sequence>
<organism evidence="3 4">
    <name type="scientific">Phormidesmis priestleyi Ana</name>
    <dbReference type="NCBI Taxonomy" id="1666911"/>
    <lineage>
        <taxon>Bacteria</taxon>
        <taxon>Bacillati</taxon>
        <taxon>Cyanobacteriota</taxon>
        <taxon>Cyanophyceae</taxon>
        <taxon>Leptolyngbyales</taxon>
        <taxon>Leptolyngbyaceae</taxon>
        <taxon>Phormidesmis</taxon>
    </lineage>
</organism>
<dbReference type="InterPro" id="IPR013230">
    <property type="entry name" value="Peptidase_M15A_C"/>
</dbReference>
<feature type="domain" description="Peptidase M15A C-terminal" evidence="2">
    <location>
        <begin position="323"/>
        <end position="410"/>
    </location>
</feature>
<protein>
    <recommendedName>
        <fullName evidence="2">Peptidase M15A C-terminal domain-containing protein</fullName>
    </recommendedName>
</protein>
<dbReference type="Proteomes" id="UP000050465">
    <property type="component" value="Unassembled WGS sequence"/>
</dbReference>
<feature type="region of interest" description="Disordered" evidence="1">
    <location>
        <begin position="231"/>
        <end position="281"/>
    </location>
</feature>
<dbReference type="SUPFAM" id="SSF55166">
    <property type="entry name" value="Hedgehog/DD-peptidase"/>
    <property type="match status" value="1"/>
</dbReference>
<dbReference type="Pfam" id="PF08291">
    <property type="entry name" value="Peptidase_M15_3"/>
    <property type="match status" value="1"/>
</dbReference>
<comment type="caution">
    <text evidence="3">The sequence shown here is derived from an EMBL/GenBank/DDBJ whole genome shotgun (WGS) entry which is preliminary data.</text>
</comment>
<evidence type="ECO:0000256" key="1">
    <source>
        <dbReference type="SAM" id="MobiDB-lite"/>
    </source>
</evidence>
<gene>
    <name evidence="3" type="ORF">HLUCCA11_11110</name>
</gene>
<dbReference type="EMBL" id="LJZR01000013">
    <property type="protein sequence ID" value="KPQ35233.1"/>
    <property type="molecule type" value="Genomic_DNA"/>
</dbReference>